<keyword evidence="5" id="KW-1185">Reference proteome</keyword>
<comment type="caution">
    <text evidence="4">The sequence shown here is derived from an EMBL/GenBank/DDBJ whole genome shotgun (WGS) entry which is preliminary data.</text>
</comment>
<accession>A0AA38I311</accession>
<dbReference type="GO" id="GO:0006310">
    <property type="term" value="P:DNA recombination"/>
    <property type="evidence" value="ECO:0007669"/>
    <property type="project" value="UniProtKB-KW"/>
</dbReference>
<reference evidence="4" key="1">
    <citation type="journal article" date="2023" name="G3 (Bethesda)">
        <title>Whole genome assemblies of Zophobas morio and Tenebrio molitor.</title>
        <authorList>
            <person name="Kaur S."/>
            <person name="Stinson S.A."/>
            <person name="diCenzo G.C."/>
        </authorList>
    </citation>
    <scope>NUCLEOTIDE SEQUENCE</scope>
    <source>
        <strain evidence="4">QUZm001</strain>
    </source>
</reference>
<dbReference type="InterPro" id="IPR013762">
    <property type="entry name" value="Integrase-like_cat_sf"/>
</dbReference>
<protein>
    <recommendedName>
        <fullName evidence="3">Reverse transcriptase domain-containing protein</fullName>
    </recommendedName>
</protein>
<dbReference type="Gene3D" id="1.10.443.10">
    <property type="entry name" value="Intergrase catalytic core"/>
    <property type="match status" value="1"/>
</dbReference>
<dbReference type="GO" id="GO:0015074">
    <property type="term" value="P:DNA integration"/>
    <property type="evidence" value="ECO:0007669"/>
    <property type="project" value="InterPro"/>
</dbReference>
<evidence type="ECO:0000313" key="4">
    <source>
        <dbReference type="EMBL" id="KAJ3648550.1"/>
    </source>
</evidence>
<dbReference type="CDD" id="cd03714">
    <property type="entry name" value="RT_DIRS1"/>
    <property type="match status" value="1"/>
</dbReference>
<keyword evidence="1" id="KW-0233">DNA recombination</keyword>
<dbReference type="InterPro" id="IPR000477">
    <property type="entry name" value="RT_dom"/>
</dbReference>
<dbReference type="Proteomes" id="UP001168821">
    <property type="component" value="Unassembled WGS sequence"/>
</dbReference>
<dbReference type="Pfam" id="PF00078">
    <property type="entry name" value="RVT_1"/>
    <property type="match status" value="1"/>
</dbReference>
<keyword evidence="2" id="KW-0812">Transmembrane</keyword>
<dbReference type="PROSITE" id="PS50878">
    <property type="entry name" value="RT_POL"/>
    <property type="match status" value="1"/>
</dbReference>
<evidence type="ECO:0000259" key="3">
    <source>
        <dbReference type="PROSITE" id="PS50878"/>
    </source>
</evidence>
<dbReference type="InterPro" id="IPR043128">
    <property type="entry name" value="Rev_trsase/Diguanyl_cyclase"/>
</dbReference>
<dbReference type="GO" id="GO:0003677">
    <property type="term" value="F:DNA binding"/>
    <property type="evidence" value="ECO:0007669"/>
    <property type="project" value="InterPro"/>
</dbReference>
<dbReference type="InterPro" id="IPR043502">
    <property type="entry name" value="DNA/RNA_pol_sf"/>
</dbReference>
<gene>
    <name evidence="4" type="ORF">Zmor_020345</name>
</gene>
<keyword evidence="2" id="KW-1133">Transmembrane helix</keyword>
<dbReference type="PANTHER" id="PTHR33050">
    <property type="entry name" value="REVERSE TRANSCRIPTASE DOMAIN-CONTAINING PROTEIN"/>
    <property type="match status" value="1"/>
</dbReference>
<dbReference type="EMBL" id="JALNTZ010000006">
    <property type="protein sequence ID" value="KAJ3648550.1"/>
    <property type="molecule type" value="Genomic_DNA"/>
</dbReference>
<name>A0AA38I311_9CUCU</name>
<feature type="domain" description="Reverse transcriptase" evidence="3">
    <location>
        <begin position="13"/>
        <end position="195"/>
    </location>
</feature>
<evidence type="ECO:0000313" key="5">
    <source>
        <dbReference type="Proteomes" id="UP001168821"/>
    </source>
</evidence>
<dbReference type="Gene3D" id="3.30.70.270">
    <property type="match status" value="1"/>
</dbReference>
<dbReference type="InterPro" id="IPR052055">
    <property type="entry name" value="Hepadnavirus_pol/RT"/>
</dbReference>
<dbReference type="InterPro" id="IPR011010">
    <property type="entry name" value="DNA_brk_join_enz"/>
</dbReference>
<dbReference type="GO" id="GO:0071897">
    <property type="term" value="P:DNA biosynthetic process"/>
    <property type="evidence" value="ECO:0007669"/>
    <property type="project" value="UniProtKB-ARBA"/>
</dbReference>
<organism evidence="4 5">
    <name type="scientific">Zophobas morio</name>
    <dbReference type="NCBI Taxonomy" id="2755281"/>
    <lineage>
        <taxon>Eukaryota</taxon>
        <taxon>Metazoa</taxon>
        <taxon>Ecdysozoa</taxon>
        <taxon>Arthropoda</taxon>
        <taxon>Hexapoda</taxon>
        <taxon>Insecta</taxon>
        <taxon>Pterygota</taxon>
        <taxon>Neoptera</taxon>
        <taxon>Endopterygota</taxon>
        <taxon>Coleoptera</taxon>
        <taxon>Polyphaga</taxon>
        <taxon>Cucujiformia</taxon>
        <taxon>Tenebrionidae</taxon>
        <taxon>Zophobas</taxon>
    </lineage>
</organism>
<dbReference type="PANTHER" id="PTHR33050:SF7">
    <property type="entry name" value="RIBONUCLEASE H"/>
    <property type="match status" value="1"/>
</dbReference>
<keyword evidence="2" id="KW-0472">Membrane</keyword>
<dbReference type="SUPFAM" id="SSF56672">
    <property type="entry name" value="DNA/RNA polymerases"/>
    <property type="match status" value="1"/>
</dbReference>
<dbReference type="SUPFAM" id="SSF56349">
    <property type="entry name" value="DNA breaking-rejoining enzymes"/>
    <property type="match status" value="1"/>
</dbReference>
<feature type="transmembrane region" description="Helical" evidence="2">
    <location>
        <begin position="104"/>
        <end position="122"/>
    </location>
</feature>
<dbReference type="Gene3D" id="3.10.10.10">
    <property type="entry name" value="HIV Type 1 Reverse Transcriptase, subunit A, domain 1"/>
    <property type="match status" value="1"/>
</dbReference>
<evidence type="ECO:0000256" key="2">
    <source>
        <dbReference type="SAM" id="Phobius"/>
    </source>
</evidence>
<evidence type="ECO:0000256" key="1">
    <source>
        <dbReference type="ARBA" id="ARBA00023172"/>
    </source>
</evidence>
<proteinExistence type="predicted"/>
<dbReference type="AlphaFoldDB" id="A0AA38I311"/>
<sequence>MVQLCITELQSKGAIEECKHCPEEILSPYFLVKKPNGSNRFILNLRHLNTFITAPHFKLEDYRSVKHLLTSNAFRATIDLQDAYLIVPVEKSSRKYLRFKYGQILFQFACLPFGLCTAPFVFTKLLKPLSSFLRERGYCSVFYLDDLLLIADSRAECSTNVRVTVTLLERLGFVIHQDKGCLIPQQQCKFLGFFFDSTNLTITLPLNKIDTMQKRLMALKGQDHCRIRTFSRVLSSLVSLCPAIPYGPLHLKLLEQSKFAALKKSRGNYEGTIRISNIVQGELTWWQITIPSALHSLVPPSISMEIFTDASKTGWGGQLVESKAPPRVQPKIVLPFFKTTPKLCVASNLKHYVKITAPLRGSIQQLFLTHKKPHRAASGQIARWIRTTLSRSGVDTQKFGAHSTRHASTSSASRAGVSLEVIKSVAAWGPKSAVFARFYNRPLSNTHTFAETVLKPFSDSENLT</sequence>